<dbReference type="GO" id="GO:0005737">
    <property type="term" value="C:cytoplasm"/>
    <property type="evidence" value="ECO:0007669"/>
    <property type="project" value="TreeGrafter"/>
</dbReference>
<evidence type="ECO:0000313" key="4">
    <source>
        <dbReference type="EMBL" id="CAA9993437.1"/>
    </source>
</evidence>
<dbReference type="PROSITE" id="PS51339">
    <property type="entry name" value="PPASE_MYOTUBULARIN"/>
    <property type="match status" value="1"/>
</dbReference>
<evidence type="ECO:0000256" key="1">
    <source>
        <dbReference type="ARBA" id="ARBA00007471"/>
    </source>
</evidence>
<dbReference type="Gene3D" id="2.30.29.30">
    <property type="entry name" value="Pleckstrin-homology domain (PH domain)/Phosphotyrosine-binding domain (PTB)"/>
    <property type="match status" value="1"/>
</dbReference>
<dbReference type="SUPFAM" id="SSF50729">
    <property type="entry name" value="PH domain-like"/>
    <property type="match status" value="1"/>
</dbReference>
<keyword evidence="5" id="KW-1185">Reference proteome</keyword>
<dbReference type="SUPFAM" id="SSF52799">
    <property type="entry name" value="(Phosphotyrosine protein) phosphatases II"/>
    <property type="match status" value="1"/>
</dbReference>
<dbReference type="EMBL" id="CADCXU010000409">
    <property type="protein sequence ID" value="CAA9993437.1"/>
    <property type="molecule type" value="Genomic_DNA"/>
</dbReference>
<gene>
    <name evidence="4" type="ORF">NTEN_LOCUS411</name>
</gene>
<protein>
    <recommendedName>
        <fullName evidence="3">Myotubularin phosphatase domain-containing protein</fullName>
    </recommendedName>
</protein>
<dbReference type="InterPro" id="IPR011993">
    <property type="entry name" value="PH-like_dom_sf"/>
</dbReference>
<dbReference type="Proteomes" id="UP000479000">
    <property type="component" value="Unassembled WGS sequence"/>
</dbReference>
<sequence>MEFIDLILVPKLDNVVFSAPFQKPLEGTLCITGHHILLSARSEIHDEQVLLHDNVDCIEKKSTNNSPGGFITLKCKDLRIISFHISSSDQDFQNVCTTLECLSALDKLHLKYPFFYRPDYSILEDGWTDFSPEHEFSKLVNRDEWRISYVNSEFSVCPTYPKVVVVPKGIDDETIVVASRFREGGRFPVLSYRHEGGAALIRSSQPLTGPNNRRSREDERLINSVITNSGPGYIVDTRSSNASQAAKARGGGYEVEMHYPQWKRVNSNIERHQNWLESFSKLMEGAHQLEIAQNRDVDWLTFSLMLWVFNSQLATIHPCPWINGCRNWNPDKVSVLVHGGAGTDSTLLVTSLTQIILNPDCRTVRGFQAIVEREWLQAGYPFSSRHRKSCYSQSYTRNKQEAPSFLLFLDCVHQIHTQFPCSFEFSVQFLIWLFEHSYASQFGTFLGNNAKDRDEFKLSSTTTSLWSYLNQPDVLRTILNPMYEPNNAVIWPSVAPVSLKVWSELYLRWVIDLSVEKQAWVKIGELKNKEQDLRSTAVKLRRQLAELEKELAQAEMPHSNSEDSAAESNDAEPSFFES</sequence>
<name>A0A6H5FTU7_9HEMI</name>
<evidence type="ECO:0000313" key="5">
    <source>
        <dbReference type="Proteomes" id="UP000479000"/>
    </source>
</evidence>
<accession>A0A6H5FTU7</accession>
<dbReference type="InterPro" id="IPR010569">
    <property type="entry name" value="Myotubularin-like_Pase_dom"/>
</dbReference>
<dbReference type="OrthoDB" id="271628at2759"/>
<dbReference type="Pfam" id="PF06602">
    <property type="entry name" value="Myotub-related"/>
    <property type="match status" value="1"/>
</dbReference>
<evidence type="ECO:0000256" key="2">
    <source>
        <dbReference type="SAM" id="MobiDB-lite"/>
    </source>
</evidence>
<dbReference type="Pfam" id="PF21098">
    <property type="entry name" value="PH-GRAM_MTMR6-like"/>
    <property type="match status" value="1"/>
</dbReference>
<dbReference type="PANTHER" id="PTHR10807:SF73">
    <property type="entry name" value="LD06050P"/>
    <property type="match status" value="1"/>
</dbReference>
<dbReference type="GO" id="GO:0046856">
    <property type="term" value="P:phosphatidylinositol dephosphorylation"/>
    <property type="evidence" value="ECO:0007669"/>
    <property type="project" value="TreeGrafter"/>
</dbReference>
<feature type="compositionally biased region" description="Polar residues" evidence="2">
    <location>
        <begin position="558"/>
        <end position="567"/>
    </location>
</feature>
<proteinExistence type="inferred from homology"/>
<feature type="region of interest" description="Disordered" evidence="2">
    <location>
        <begin position="551"/>
        <end position="578"/>
    </location>
</feature>
<evidence type="ECO:0000259" key="3">
    <source>
        <dbReference type="PROSITE" id="PS51339"/>
    </source>
</evidence>
<reference evidence="4 5" key="1">
    <citation type="submission" date="2020-02" db="EMBL/GenBank/DDBJ databases">
        <authorList>
            <person name="Ferguson B K."/>
        </authorList>
    </citation>
    <scope>NUCLEOTIDE SEQUENCE [LARGE SCALE GENOMIC DNA]</scope>
</reference>
<dbReference type="InterPro" id="IPR029021">
    <property type="entry name" value="Prot-tyrosine_phosphatase-like"/>
</dbReference>
<comment type="similarity">
    <text evidence="1">Belongs to the protein-tyrosine phosphatase family. Non-receptor class myotubularin subfamily.</text>
</comment>
<dbReference type="AlphaFoldDB" id="A0A6H5FTU7"/>
<dbReference type="InterPro" id="IPR048994">
    <property type="entry name" value="PH-GRAM_MTMR6-9"/>
</dbReference>
<dbReference type="PANTHER" id="PTHR10807">
    <property type="entry name" value="MYOTUBULARIN-RELATED"/>
    <property type="match status" value="1"/>
</dbReference>
<organism evidence="4 5">
    <name type="scientific">Nesidiocoris tenuis</name>
    <dbReference type="NCBI Taxonomy" id="355587"/>
    <lineage>
        <taxon>Eukaryota</taxon>
        <taxon>Metazoa</taxon>
        <taxon>Ecdysozoa</taxon>
        <taxon>Arthropoda</taxon>
        <taxon>Hexapoda</taxon>
        <taxon>Insecta</taxon>
        <taxon>Pterygota</taxon>
        <taxon>Neoptera</taxon>
        <taxon>Paraneoptera</taxon>
        <taxon>Hemiptera</taxon>
        <taxon>Heteroptera</taxon>
        <taxon>Panheteroptera</taxon>
        <taxon>Cimicomorpha</taxon>
        <taxon>Miridae</taxon>
        <taxon>Dicyphina</taxon>
        <taxon>Nesidiocoris</taxon>
    </lineage>
</organism>
<dbReference type="GO" id="GO:0019903">
    <property type="term" value="F:protein phosphatase binding"/>
    <property type="evidence" value="ECO:0007669"/>
    <property type="project" value="TreeGrafter"/>
</dbReference>
<feature type="domain" description="Myotubularin phosphatase" evidence="3">
    <location>
        <begin position="126"/>
        <end position="506"/>
    </location>
</feature>
<dbReference type="InterPro" id="IPR030564">
    <property type="entry name" value="Myotubularin"/>
</dbReference>
<dbReference type="GO" id="GO:0010507">
    <property type="term" value="P:negative regulation of autophagy"/>
    <property type="evidence" value="ECO:0007669"/>
    <property type="project" value="TreeGrafter"/>
</dbReference>